<dbReference type="SUPFAM" id="SSF51161">
    <property type="entry name" value="Trimeric LpxA-like enzymes"/>
    <property type="match status" value="1"/>
</dbReference>
<dbReference type="PANTHER" id="PTHR23416:SF78">
    <property type="entry name" value="LIPOPOLYSACCHARIDE BIOSYNTHESIS O-ACETYL TRANSFERASE WBBJ-RELATED"/>
    <property type="match status" value="1"/>
</dbReference>
<dbReference type="RefSeq" id="WP_244351635.1">
    <property type="nucleotide sequence ID" value="NZ_AP025635.1"/>
</dbReference>
<proteinExistence type="predicted"/>
<organism evidence="1 2">
    <name type="scientific">Enterococcus innesii</name>
    <dbReference type="NCBI Taxonomy" id="2839759"/>
    <lineage>
        <taxon>Bacteria</taxon>
        <taxon>Bacillati</taxon>
        <taxon>Bacillota</taxon>
        <taxon>Bacilli</taxon>
        <taxon>Lactobacillales</taxon>
        <taxon>Enterococcaceae</taxon>
        <taxon>Enterococcus</taxon>
    </lineage>
</organism>
<dbReference type="Gene3D" id="2.160.10.10">
    <property type="entry name" value="Hexapeptide repeat proteins"/>
    <property type="match status" value="1"/>
</dbReference>
<protein>
    <recommendedName>
        <fullName evidence="3">Acyltransferase</fullName>
    </recommendedName>
</protein>
<dbReference type="Proteomes" id="UP000831692">
    <property type="component" value="Chromosome"/>
</dbReference>
<keyword evidence="2" id="KW-1185">Reference proteome</keyword>
<dbReference type="EMBL" id="AP025635">
    <property type="protein sequence ID" value="BDG69170.1"/>
    <property type="molecule type" value="Genomic_DNA"/>
</dbReference>
<reference evidence="1 2" key="1">
    <citation type="submission" date="2022-03" db="EMBL/GenBank/DDBJ databases">
        <title>Complete genome sequence of Enterococcus innesii DB-1.</title>
        <authorList>
            <person name="Fukuda D."/>
            <person name="Nolasco-Hipolito C."/>
        </authorList>
    </citation>
    <scope>NUCLEOTIDE SEQUENCE [LARGE SCALE GENOMIC DNA]</scope>
    <source>
        <strain evidence="1 2">DB-1</strain>
    </source>
</reference>
<evidence type="ECO:0000313" key="2">
    <source>
        <dbReference type="Proteomes" id="UP000831692"/>
    </source>
</evidence>
<gene>
    <name evidence="1" type="ORF">ENLAB_27340</name>
</gene>
<accession>A0ABN6NT70</accession>
<dbReference type="GeneID" id="83458739"/>
<evidence type="ECO:0000313" key="1">
    <source>
        <dbReference type="EMBL" id="BDG69170.1"/>
    </source>
</evidence>
<dbReference type="InterPro" id="IPR051159">
    <property type="entry name" value="Hexapeptide_acetyltransf"/>
</dbReference>
<sequence>MEKVASTNDLNKLKNNHIICQQENIQITNSIISFFGTNNFLVVEKDANIINSRISFKGNNSIIFIKKTKNNQINMIIDIYNDSFFFMDKGCSINMNIKIIISENKNIIIGKDCMFSQECWIRNSDGHLIYDIESCKRVNISRDIVIGDHVWIGQNVSIIKSPFIGSGSILGMGSVVKSRVQSNSIYAGNPSILQKESIFWDRTSSQPFSDFDTTNSLEYKNSNSDYIFKGVDNSSYWQSNINEIASINDSLTKIKSISSISDLDSLIIHFPPKKQNKFFNIFLKK</sequence>
<evidence type="ECO:0008006" key="3">
    <source>
        <dbReference type="Google" id="ProtNLM"/>
    </source>
</evidence>
<dbReference type="InterPro" id="IPR011004">
    <property type="entry name" value="Trimer_LpxA-like_sf"/>
</dbReference>
<name>A0ABN6NT70_9ENTE</name>
<dbReference type="PANTHER" id="PTHR23416">
    <property type="entry name" value="SIALIC ACID SYNTHASE-RELATED"/>
    <property type="match status" value="1"/>
</dbReference>